<feature type="transmembrane region" description="Helical" evidence="1">
    <location>
        <begin position="15"/>
        <end position="35"/>
    </location>
</feature>
<evidence type="ECO:0000256" key="1">
    <source>
        <dbReference type="SAM" id="Phobius"/>
    </source>
</evidence>
<evidence type="ECO:0008006" key="4">
    <source>
        <dbReference type="Google" id="ProtNLM"/>
    </source>
</evidence>
<feature type="transmembrane region" description="Helical" evidence="1">
    <location>
        <begin position="202"/>
        <end position="230"/>
    </location>
</feature>
<accession>E8MAW0</accession>
<dbReference type="Proteomes" id="UP000006228">
    <property type="component" value="Unassembled WGS sequence"/>
</dbReference>
<dbReference type="OrthoDB" id="7065444at2"/>
<keyword evidence="1" id="KW-0472">Membrane</keyword>
<reference evidence="2 3" key="1">
    <citation type="journal article" date="2012" name="Int. J. Syst. Evol. Microbiol.">
        <title>Vibrio caribbeanicus sp. nov., isolated from the marine sponge Scleritoderma cyanea.</title>
        <authorList>
            <person name="Hoffmann M."/>
            <person name="Monday S.R."/>
            <person name="Allard M.W."/>
            <person name="Strain E.A."/>
            <person name="Whittaker P."/>
            <person name="Naum M."/>
            <person name="McCarthy P.J."/>
            <person name="Lopez J.V."/>
            <person name="Fischer M."/>
            <person name="Brown E.W."/>
        </authorList>
    </citation>
    <scope>NUCLEOTIDE SEQUENCE [LARGE SCALE GENOMIC DNA]</scope>
    <source>
        <strain evidence="3">DSMZ 21326</strain>
    </source>
</reference>
<dbReference type="GeneID" id="95570702"/>
<feature type="transmembrane region" description="Helical" evidence="1">
    <location>
        <begin position="357"/>
        <end position="381"/>
    </location>
</feature>
<feature type="transmembrane region" description="Helical" evidence="1">
    <location>
        <begin position="69"/>
        <end position="87"/>
    </location>
</feature>
<feature type="transmembrane region" description="Helical" evidence="1">
    <location>
        <begin position="242"/>
        <end position="261"/>
    </location>
</feature>
<protein>
    <recommendedName>
        <fullName evidence="4">O-antigen polymerase</fullName>
    </recommendedName>
</protein>
<evidence type="ECO:0000313" key="3">
    <source>
        <dbReference type="Proteomes" id="UP000006228"/>
    </source>
</evidence>
<dbReference type="RefSeq" id="WP_008079709.1">
    <property type="nucleotide sequence ID" value="NZ_AEVT01000098.1"/>
</dbReference>
<dbReference type="AlphaFoldDB" id="E8MAW0"/>
<feature type="transmembrane region" description="Helical" evidence="1">
    <location>
        <begin position="99"/>
        <end position="119"/>
    </location>
</feature>
<sequence length="443" mass="49889">MVNVCRDILGINGNYTPYGIFIFLNIIAIGTVSSYFGVSQVYWLGPISLVLISTYWTMKGRFSFNASKLMLALFPIFVLLSYIFNTPGSELKVVAFKDYVIPSVSLLVLSVFSVSYISIEPLYIQLRWISILQIPFVLEQYFISSRNGSTDRLLDWDMISGTFGFNPEGGGGNSSTFVLFQFLVLAMIISKNRLYGVSRFDFLAICCIIFSIAIVEAKILVVLIVLVFLSLLKIKDIFNPKFMSLSLILMTTAIGVGLLSYQNKSFDGESSGLSTGEYLDKVVVDYFDTEVVNFETAEVSRVDAIKIWIDDVYYFGEQYEFLFGYGLTSSKYSNREVIEAVSYATFINFASNQITTYLWDVGLLGSILAFVFLLVMTIKFFTTVPSNNYEMIVVSSGAKLVCLSLTIYPFYSSVFHSSSAAHALLLFLFIVLNNFEVERRVWK</sequence>
<name>E8MAW0_PHOS4</name>
<gene>
    <name evidence="2" type="ORF">VISI1226_10692</name>
</gene>
<feature type="transmembrane region" description="Helical" evidence="1">
    <location>
        <begin position="172"/>
        <end position="190"/>
    </location>
</feature>
<feature type="transmembrane region" description="Helical" evidence="1">
    <location>
        <begin position="414"/>
        <end position="435"/>
    </location>
</feature>
<feature type="transmembrane region" description="Helical" evidence="1">
    <location>
        <begin position="126"/>
        <end position="143"/>
    </location>
</feature>
<evidence type="ECO:0000313" key="2">
    <source>
        <dbReference type="EMBL" id="EGA68790.1"/>
    </source>
</evidence>
<keyword evidence="1" id="KW-0812">Transmembrane</keyword>
<dbReference type="EMBL" id="AEVT01000098">
    <property type="protein sequence ID" value="EGA68790.1"/>
    <property type="molecule type" value="Genomic_DNA"/>
</dbReference>
<organism evidence="2 3">
    <name type="scientific">Vibrio sinaloensis DSM 21326</name>
    <dbReference type="NCBI Taxonomy" id="945550"/>
    <lineage>
        <taxon>Bacteria</taxon>
        <taxon>Pseudomonadati</taxon>
        <taxon>Pseudomonadota</taxon>
        <taxon>Gammaproteobacteria</taxon>
        <taxon>Vibrionales</taxon>
        <taxon>Vibrionaceae</taxon>
        <taxon>Vibrio</taxon>
        <taxon>Vibrio oreintalis group</taxon>
    </lineage>
</organism>
<comment type="caution">
    <text evidence="2">The sequence shown here is derived from an EMBL/GenBank/DDBJ whole genome shotgun (WGS) entry which is preliminary data.</text>
</comment>
<proteinExistence type="predicted"/>
<keyword evidence="1" id="KW-1133">Transmembrane helix</keyword>